<gene>
    <name evidence="2" type="ORF">XELAEV_18030769mg</name>
</gene>
<evidence type="ECO:0000256" key="1">
    <source>
        <dbReference type="SAM" id="Phobius"/>
    </source>
</evidence>
<dbReference type="EMBL" id="CM004476">
    <property type="protein sequence ID" value="OCT75586.1"/>
    <property type="molecule type" value="Genomic_DNA"/>
</dbReference>
<keyword evidence="1" id="KW-1133">Transmembrane helix</keyword>
<keyword evidence="1" id="KW-0812">Transmembrane</keyword>
<organism evidence="2 3">
    <name type="scientific">Xenopus laevis</name>
    <name type="common">African clawed frog</name>
    <dbReference type="NCBI Taxonomy" id="8355"/>
    <lineage>
        <taxon>Eukaryota</taxon>
        <taxon>Metazoa</taxon>
        <taxon>Chordata</taxon>
        <taxon>Craniata</taxon>
        <taxon>Vertebrata</taxon>
        <taxon>Euteleostomi</taxon>
        <taxon>Amphibia</taxon>
        <taxon>Batrachia</taxon>
        <taxon>Anura</taxon>
        <taxon>Pipoidea</taxon>
        <taxon>Pipidae</taxon>
        <taxon>Xenopodinae</taxon>
        <taxon>Xenopus</taxon>
        <taxon>Xenopus</taxon>
    </lineage>
</organism>
<accession>A0A974HFF9</accession>
<keyword evidence="1" id="KW-0472">Membrane</keyword>
<protein>
    <submittedName>
        <fullName evidence="2">Uncharacterized protein</fullName>
    </submittedName>
</protein>
<evidence type="ECO:0000313" key="2">
    <source>
        <dbReference type="EMBL" id="OCT75586.1"/>
    </source>
</evidence>
<proteinExistence type="predicted"/>
<dbReference type="Proteomes" id="UP000694892">
    <property type="component" value="Chromosome 6L"/>
</dbReference>
<sequence length="105" mass="12562">MNTRKEMMWLLDRIYSISLLHLHLRPFSKLAAVSAVPEEEGFSWWKSQRKPSILSWHLNDSEKKPVTIFRRNNPARLNMPTMHDLLLTSKIFIMFTCFYFPIPHM</sequence>
<reference evidence="3" key="1">
    <citation type="journal article" date="2016" name="Nature">
        <title>Genome evolution in the allotetraploid frog Xenopus laevis.</title>
        <authorList>
            <person name="Session A.M."/>
            <person name="Uno Y."/>
            <person name="Kwon T."/>
            <person name="Chapman J.A."/>
            <person name="Toyoda A."/>
            <person name="Takahashi S."/>
            <person name="Fukui A."/>
            <person name="Hikosaka A."/>
            <person name="Suzuki A."/>
            <person name="Kondo M."/>
            <person name="van Heeringen S.J."/>
            <person name="Quigley I."/>
            <person name="Heinz S."/>
            <person name="Ogino H."/>
            <person name="Ochi H."/>
            <person name="Hellsten U."/>
            <person name="Lyons J.B."/>
            <person name="Simakov O."/>
            <person name="Putnam N."/>
            <person name="Stites J."/>
            <person name="Kuroki Y."/>
            <person name="Tanaka T."/>
            <person name="Michiue T."/>
            <person name="Watanabe M."/>
            <person name="Bogdanovic O."/>
            <person name="Lister R."/>
            <person name="Georgiou G."/>
            <person name="Paranjpe S.S."/>
            <person name="van Kruijsbergen I."/>
            <person name="Shu S."/>
            <person name="Carlson J."/>
            <person name="Kinoshita T."/>
            <person name="Ohta Y."/>
            <person name="Mawaribuchi S."/>
            <person name="Jenkins J."/>
            <person name="Grimwood J."/>
            <person name="Schmutz J."/>
            <person name="Mitros T."/>
            <person name="Mozaffari S.V."/>
            <person name="Suzuki Y."/>
            <person name="Haramoto Y."/>
            <person name="Yamamoto T.S."/>
            <person name="Takagi C."/>
            <person name="Heald R."/>
            <person name="Miller K."/>
            <person name="Haudenschild C."/>
            <person name="Kitzman J."/>
            <person name="Nakayama T."/>
            <person name="Izutsu Y."/>
            <person name="Robert J."/>
            <person name="Fortriede J."/>
            <person name="Burns K."/>
            <person name="Lotay V."/>
            <person name="Karimi K."/>
            <person name="Yasuoka Y."/>
            <person name="Dichmann D.S."/>
            <person name="Flajnik M.F."/>
            <person name="Houston D.W."/>
            <person name="Shendure J."/>
            <person name="DuPasquier L."/>
            <person name="Vize P.D."/>
            <person name="Zorn A.M."/>
            <person name="Ito M."/>
            <person name="Marcotte E.M."/>
            <person name="Wallingford J.B."/>
            <person name="Ito Y."/>
            <person name="Asashima M."/>
            <person name="Ueno N."/>
            <person name="Matsuda Y."/>
            <person name="Veenstra G.J."/>
            <person name="Fujiyama A."/>
            <person name="Harland R.M."/>
            <person name="Taira M."/>
            <person name="Rokhsar D.S."/>
        </authorList>
    </citation>
    <scope>NUCLEOTIDE SEQUENCE [LARGE SCALE GENOMIC DNA]</scope>
    <source>
        <strain evidence="3">J</strain>
    </source>
</reference>
<name>A0A974HFF9_XENLA</name>
<feature type="transmembrane region" description="Helical" evidence="1">
    <location>
        <begin position="85"/>
        <end position="102"/>
    </location>
</feature>
<dbReference type="AlphaFoldDB" id="A0A974HFF9"/>
<evidence type="ECO:0000313" key="3">
    <source>
        <dbReference type="Proteomes" id="UP000694892"/>
    </source>
</evidence>